<protein>
    <submittedName>
        <fullName evidence="1">Uncharacterized protein</fullName>
    </submittedName>
</protein>
<gene>
    <name evidence="1" type="ORF">FHW36_112146</name>
</gene>
<dbReference type="Proteomes" id="UP000320811">
    <property type="component" value="Unassembled WGS sequence"/>
</dbReference>
<name>A0A561P6G6_9BACT</name>
<sequence length="282" mass="31366">MTCNFMKPSLYTALVCAVIITLSACSKRIYVPNMVNAPVLKEKYEFKGSITPTNLQGAFAVTDNIGIMASGQYLYGFNAADPANSNDRSDNGNLFDNTTRGSMIEGGAGYFKPFGPSKKMVFDVYAGYGGGSFKTLAPDYKTGAGVDVNDYTIRNHFSKVFIQPSIGYVHRVVETVFTSRFTIANFYNSSMGTKAFENNPDEKNKFLRVADKPVGFYEPAFTVRVGYKYVKFQAQLQFSVPLNDNYDYNNSVNNVNSYFQPVAFNMGVAVNLAQWYNQARSR</sequence>
<comment type="caution">
    <text evidence="1">The sequence shown here is derived from an EMBL/GenBank/DDBJ whole genome shotgun (WGS) entry which is preliminary data.</text>
</comment>
<keyword evidence="2" id="KW-1185">Reference proteome</keyword>
<accession>A0A561P6G6</accession>
<proteinExistence type="predicted"/>
<dbReference type="PROSITE" id="PS51257">
    <property type="entry name" value="PROKAR_LIPOPROTEIN"/>
    <property type="match status" value="1"/>
</dbReference>
<organism evidence="1 2">
    <name type="scientific">Chitinophaga polysaccharea</name>
    <dbReference type="NCBI Taxonomy" id="1293035"/>
    <lineage>
        <taxon>Bacteria</taxon>
        <taxon>Pseudomonadati</taxon>
        <taxon>Bacteroidota</taxon>
        <taxon>Chitinophagia</taxon>
        <taxon>Chitinophagales</taxon>
        <taxon>Chitinophagaceae</taxon>
        <taxon>Chitinophaga</taxon>
    </lineage>
</organism>
<dbReference type="AlphaFoldDB" id="A0A561P6G6"/>
<reference evidence="1 2" key="1">
    <citation type="submission" date="2019-06" db="EMBL/GenBank/DDBJ databases">
        <title>Sorghum-associated microbial communities from plants grown in Nebraska, USA.</title>
        <authorList>
            <person name="Schachtman D."/>
        </authorList>
    </citation>
    <scope>NUCLEOTIDE SEQUENCE [LARGE SCALE GENOMIC DNA]</scope>
    <source>
        <strain evidence="1 2">1209</strain>
    </source>
</reference>
<evidence type="ECO:0000313" key="1">
    <source>
        <dbReference type="EMBL" id="TWF33705.1"/>
    </source>
</evidence>
<dbReference type="EMBL" id="VIWO01000012">
    <property type="protein sequence ID" value="TWF33705.1"/>
    <property type="molecule type" value="Genomic_DNA"/>
</dbReference>
<evidence type="ECO:0000313" key="2">
    <source>
        <dbReference type="Proteomes" id="UP000320811"/>
    </source>
</evidence>